<name>A0A812BFB6_ACAPH</name>
<feature type="compositionally biased region" description="Basic and acidic residues" evidence="1">
    <location>
        <begin position="290"/>
        <end position="304"/>
    </location>
</feature>
<gene>
    <name evidence="3" type="ORF">SPHA_15634</name>
</gene>
<keyword evidence="4" id="KW-1185">Reference proteome</keyword>
<dbReference type="InterPro" id="IPR052997">
    <property type="entry name" value="RRT15-like"/>
</dbReference>
<accession>A0A812BFB6</accession>
<protein>
    <submittedName>
        <fullName evidence="3">Uncharacterized protein</fullName>
    </submittedName>
</protein>
<dbReference type="PANTHER" id="PTHR33047">
    <property type="entry name" value="PROTEIN TAR1"/>
    <property type="match status" value="1"/>
</dbReference>
<feature type="signal peptide" evidence="2">
    <location>
        <begin position="1"/>
        <end position="23"/>
    </location>
</feature>
<evidence type="ECO:0000256" key="1">
    <source>
        <dbReference type="SAM" id="MobiDB-lite"/>
    </source>
</evidence>
<feature type="region of interest" description="Disordered" evidence="1">
    <location>
        <begin position="278"/>
        <end position="366"/>
    </location>
</feature>
<feature type="compositionally biased region" description="Basic residues" evidence="1">
    <location>
        <begin position="331"/>
        <end position="343"/>
    </location>
</feature>
<comment type="caution">
    <text evidence="3">The sequence shown here is derived from an EMBL/GenBank/DDBJ whole genome shotgun (WGS) entry which is preliminary data.</text>
</comment>
<evidence type="ECO:0000313" key="3">
    <source>
        <dbReference type="EMBL" id="CAE1225182.1"/>
    </source>
</evidence>
<organism evidence="3 4">
    <name type="scientific">Acanthosepion pharaonis</name>
    <name type="common">Pharaoh cuttlefish</name>
    <name type="synonym">Sepia pharaonis</name>
    <dbReference type="NCBI Taxonomy" id="158019"/>
    <lineage>
        <taxon>Eukaryota</taxon>
        <taxon>Metazoa</taxon>
        <taxon>Spiralia</taxon>
        <taxon>Lophotrochozoa</taxon>
        <taxon>Mollusca</taxon>
        <taxon>Cephalopoda</taxon>
        <taxon>Coleoidea</taxon>
        <taxon>Decapodiformes</taxon>
        <taxon>Sepiida</taxon>
        <taxon>Sepiina</taxon>
        <taxon>Sepiidae</taxon>
        <taxon>Acanthosepion</taxon>
    </lineage>
</organism>
<dbReference type="AlphaFoldDB" id="A0A812BFB6"/>
<sequence length="366" mass="40962">MSIYKRNLLLLLFDSTRVAPVISSHIFINDGNGKIPPVADIKSGGPLADAAACEETATDADTDNRSRYGRRLSAVIARRQRDTAARSSDHANRFSDPAVPLVLDGIAVATADVTHVPIGRIKLTCLTTLTSKSDVATNAWPPQASYPCGNFSDISRRNGALRSERIDGPRFRGPYSYENRDRASFCNFARREVSVLAELALGHLRYTLTDVLPQSNSLPGTVPRLMFERGPQSCWSSRRWRYQEGRRVTGPLFHRMSEEITEVVVFQVRCYRTTPVTAKAGKTGTRKAQRPNEEIETHPTEKKTRAPLRRSPPPAATAAEKEREHNPLPNHNHHRHRQRKPRWSRSAPPPRQPTADPSAKCRVSRL</sequence>
<dbReference type="OrthoDB" id="6107234at2759"/>
<dbReference type="Proteomes" id="UP000597762">
    <property type="component" value="Unassembled WGS sequence"/>
</dbReference>
<feature type="chain" id="PRO_5032467718" evidence="2">
    <location>
        <begin position="24"/>
        <end position="366"/>
    </location>
</feature>
<dbReference type="EMBL" id="CAHIKZ030000546">
    <property type="protein sequence ID" value="CAE1225182.1"/>
    <property type="molecule type" value="Genomic_DNA"/>
</dbReference>
<proteinExistence type="predicted"/>
<dbReference type="PANTHER" id="PTHR33047:SF8">
    <property type="entry name" value="REGULATOR OF RDNA TRANSCRIPTION PROTEIN 15"/>
    <property type="match status" value="1"/>
</dbReference>
<evidence type="ECO:0000256" key="2">
    <source>
        <dbReference type="SAM" id="SignalP"/>
    </source>
</evidence>
<evidence type="ECO:0000313" key="4">
    <source>
        <dbReference type="Proteomes" id="UP000597762"/>
    </source>
</evidence>
<reference evidence="3" key="1">
    <citation type="submission" date="2021-01" db="EMBL/GenBank/DDBJ databases">
        <authorList>
            <person name="Li R."/>
            <person name="Bekaert M."/>
        </authorList>
    </citation>
    <scope>NUCLEOTIDE SEQUENCE</scope>
    <source>
        <strain evidence="3">Farmed</strain>
    </source>
</reference>
<keyword evidence="2" id="KW-0732">Signal</keyword>